<dbReference type="Proteomes" id="UP001171916">
    <property type="component" value="Unassembled WGS sequence"/>
</dbReference>
<keyword evidence="1" id="KW-0472">Membrane</keyword>
<sequence>MKNRTVEIKWGVIFILVSLAWMVMERALGWHDENIADHATYTNFFAIVAIAIYVFALRDKKNNFYQGQMTYKQGFISGVILTLVVTIFTPLSQYITSTIITPDYFTNVINYSVETQGYTQEEAEEYFNLQNYIIQSTIFALIVGIITSAVVAIFVKSKKES</sequence>
<evidence type="ECO:0000313" key="2">
    <source>
        <dbReference type="EMBL" id="MDN3205079.1"/>
    </source>
</evidence>
<name>A0ABT7YFV0_9BACT</name>
<dbReference type="RefSeq" id="WP_290000981.1">
    <property type="nucleotide sequence ID" value="NZ_JAUEPH010000005.1"/>
</dbReference>
<dbReference type="InterPro" id="IPR025250">
    <property type="entry name" value="DUF4199"/>
</dbReference>
<evidence type="ECO:0000313" key="3">
    <source>
        <dbReference type="Proteomes" id="UP001171916"/>
    </source>
</evidence>
<dbReference type="EMBL" id="JAUEPH010000005">
    <property type="protein sequence ID" value="MDN3205079.1"/>
    <property type="molecule type" value="Genomic_DNA"/>
</dbReference>
<comment type="caution">
    <text evidence="2">The sequence shown here is derived from an EMBL/GenBank/DDBJ whole genome shotgun (WGS) entry which is preliminary data.</text>
</comment>
<organism evidence="2 3">
    <name type="scientific">Algoriphagus sediminis</name>
    <dbReference type="NCBI Taxonomy" id="3057113"/>
    <lineage>
        <taxon>Bacteria</taxon>
        <taxon>Pseudomonadati</taxon>
        <taxon>Bacteroidota</taxon>
        <taxon>Cytophagia</taxon>
        <taxon>Cytophagales</taxon>
        <taxon>Cyclobacteriaceae</taxon>
        <taxon>Algoriphagus</taxon>
    </lineage>
</organism>
<dbReference type="Pfam" id="PF13858">
    <property type="entry name" value="DUF4199"/>
    <property type="match status" value="1"/>
</dbReference>
<accession>A0ABT7YFV0</accession>
<evidence type="ECO:0000256" key="1">
    <source>
        <dbReference type="SAM" id="Phobius"/>
    </source>
</evidence>
<keyword evidence="1" id="KW-0812">Transmembrane</keyword>
<feature type="transmembrane region" description="Helical" evidence="1">
    <location>
        <begin position="39"/>
        <end position="56"/>
    </location>
</feature>
<gene>
    <name evidence="2" type="ORF">QVH07_13025</name>
</gene>
<reference evidence="2" key="1">
    <citation type="submission" date="2023-06" db="EMBL/GenBank/DDBJ databases">
        <title>Robiginitalea aurantiacus sp. nov. and Algoriphagus sediminis sp. nov., isolated from coastal sediment.</title>
        <authorList>
            <person name="Zhou Z.Y."/>
            <person name="An J."/>
            <person name="Jia Y.W."/>
            <person name="Du Z.J."/>
        </authorList>
    </citation>
    <scope>NUCLEOTIDE SEQUENCE</scope>
    <source>
        <strain evidence="2">C2-7</strain>
    </source>
</reference>
<proteinExistence type="predicted"/>
<protein>
    <submittedName>
        <fullName evidence="2">DUF4199 domain-containing protein</fullName>
    </submittedName>
</protein>
<feature type="transmembrane region" description="Helical" evidence="1">
    <location>
        <begin position="76"/>
        <end position="95"/>
    </location>
</feature>
<keyword evidence="1" id="KW-1133">Transmembrane helix</keyword>
<feature type="transmembrane region" description="Helical" evidence="1">
    <location>
        <begin position="132"/>
        <end position="155"/>
    </location>
</feature>
<keyword evidence="3" id="KW-1185">Reference proteome</keyword>